<dbReference type="Proteomes" id="UP000017243">
    <property type="component" value="Unassembled WGS sequence"/>
</dbReference>
<organism evidence="1 2">
    <name type="scientific">Lactobacillus helveticus CIRM-BIA 953</name>
    <dbReference type="NCBI Taxonomy" id="1226335"/>
    <lineage>
        <taxon>Bacteria</taxon>
        <taxon>Bacillati</taxon>
        <taxon>Bacillota</taxon>
        <taxon>Bacilli</taxon>
        <taxon>Lactobacillales</taxon>
        <taxon>Lactobacillaceae</taxon>
        <taxon>Lactobacillus</taxon>
    </lineage>
</organism>
<sequence>MNNWAVPLLAG</sequence>
<protein>
    <submittedName>
        <fullName evidence="1">Uncharacterized protein</fullName>
    </submittedName>
</protein>
<comment type="caution">
    <text evidence="1">The sequence shown here is derived from an EMBL/GenBank/DDBJ whole genome shotgun (WGS) entry which is preliminary data.</text>
</comment>
<evidence type="ECO:0000313" key="2">
    <source>
        <dbReference type="Proteomes" id="UP000017243"/>
    </source>
</evidence>
<gene>
    <name evidence="1" type="ORF">LHCIRMBIA953_01191</name>
</gene>
<accession>U4QEJ8</accession>
<dbReference type="EMBL" id="CBUH010000139">
    <property type="protein sequence ID" value="CDI42983.1"/>
    <property type="molecule type" value="Genomic_DNA"/>
</dbReference>
<evidence type="ECO:0000313" key="1">
    <source>
        <dbReference type="EMBL" id="CDI42983.1"/>
    </source>
</evidence>
<reference evidence="1 2" key="1">
    <citation type="submission" date="2013-09" db="EMBL/GenBank/DDBJ databases">
        <title>Draft Genome Sequence of five Lactobacillus helveticus strains CIRM-BIA 101T, 103, 104, 951 and 953 isolated from milk product.</title>
        <authorList>
            <person name="Valence F."/>
            <person name="Chuat V."/>
            <person name="Ma L."/>
            <person name="Creno S."/>
            <person name="Falentin H."/>
            <person name="Lortal S."/>
            <person name="Bizet C."/>
            <person name="Clermont D."/>
            <person name="Loux V."/>
            <person name="Bouchier C."/>
            <person name="Cousin S."/>
        </authorList>
    </citation>
    <scope>NUCLEOTIDE SEQUENCE [LARGE SCALE GENOMIC DNA]</scope>
    <source>
        <strain evidence="1 2">CIRM-BIA 953</strain>
    </source>
</reference>
<name>U4QEJ8_LACHE</name>
<proteinExistence type="predicted"/>